<dbReference type="InterPro" id="IPR036388">
    <property type="entry name" value="WH-like_DNA-bd_sf"/>
</dbReference>
<dbReference type="HOGENOM" id="CLU_027402_33_0_11"/>
<dbReference type="EMBL" id="CP001631">
    <property type="protein sequence ID" value="ACU53630.1"/>
    <property type="molecule type" value="Genomic_DNA"/>
</dbReference>
<feature type="region of interest" description="Disordered" evidence="1">
    <location>
        <begin position="1"/>
        <end position="22"/>
    </location>
</feature>
<dbReference type="GO" id="GO:0004803">
    <property type="term" value="F:transposase activity"/>
    <property type="evidence" value="ECO:0007669"/>
    <property type="project" value="InterPro"/>
</dbReference>
<evidence type="ECO:0000313" key="2">
    <source>
        <dbReference type="EMBL" id="ACU53630.1"/>
    </source>
</evidence>
<dbReference type="eggNOG" id="COG2963">
    <property type="taxonomic scope" value="Bacteria"/>
</dbReference>
<dbReference type="RefSeq" id="WP_015798121.1">
    <property type="nucleotide sequence ID" value="NC_013124.1"/>
</dbReference>
<dbReference type="GO" id="GO:0003677">
    <property type="term" value="F:DNA binding"/>
    <property type="evidence" value="ECO:0007669"/>
    <property type="project" value="InterPro"/>
</dbReference>
<dbReference type="GO" id="GO:0006313">
    <property type="term" value="P:DNA transposition"/>
    <property type="evidence" value="ECO:0007669"/>
    <property type="project" value="InterPro"/>
</dbReference>
<dbReference type="STRING" id="525909.Afer_0678"/>
<gene>
    <name evidence="2" type="ordered locus">Afer_0678</name>
</gene>
<dbReference type="InterPro" id="IPR002514">
    <property type="entry name" value="Transposase_8"/>
</dbReference>
<dbReference type="SUPFAM" id="SSF46689">
    <property type="entry name" value="Homeodomain-like"/>
    <property type="match status" value="1"/>
</dbReference>
<name>C7LY22_ACIFD</name>
<reference evidence="2 3" key="1">
    <citation type="journal article" date="2009" name="Stand. Genomic Sci.">
        <title>Complete genome sequence of Acidimicrobium ferrooxidans type strain (ICP).</title>
        <authorList>
            <person name="Clum A."/>
            <person name="Nolan M."/>
            <person name="Lang E."/>
            <person name="Glavina Del Rio T."/>
            <person name="Tice H."/>
            <person name="Copeland A."/>
            <person name="Cheng J.F."/>
            <person name="Lucas S."/>
            <person name="Chen F."/>
            <person name="Bruce D."/>
            <person name="Goodwin L."/>
            <person name="Pitluck S."/>
            <person name="Ivanova N."/>
            <person name="Mavrommatis K."/>
            <person name="Mikhailova N."/>
            <person name="Pati A."/>
            <person name="Chen A."/>
            <person name="Palaniappan K."/>
            <person name="Goker M."/>
            <person name="Spring S."/>
            <person name="Land M."/>
            <person name="Hauser L."/>
            <person name="Chang Y.J."/>
            <person name="Jeffries C.C."/>
            <person name="Chain P."/>
            <person name="Bristow J."/>
            <person name="Eisen J.A."/>
            <person name="Markowitz V."/>
            <person name="Hugenholtz P."/>
            <person name="Kyrpides N.C."/>
            <person name="Klenk H.P."/>
            <person name="Lapidus A."/>
        </authorList>
    </citation>
    <scope>NUCLEOTIDE SEQUENCE [LARGE SCALE GENOMIC DNA]</scope>
    <source>
        <strain evidence="3">DSM 10331 / JCM 15462 / NBRC 103882 / ICP</strain>
    </source>
</reference>
<sequence length="109" mass="12492">MSQTPNPPPREAPVRRRRGRYPSQFRKDAAALVLDQHRTIADVARELGVNEQTLGNWVRQERIDRGELEGLTGAEREELTRLRRQVTQLIMELELAERGIAHSVREGGQ</sequence>
<evidence type="ECO:0000313" key="3">
    <source>
        <dbReference type="Proteomes" id="UP000000771"/>
    </source>
</evidence>
<dbReference type="AlphaFoldDB" id="C7LY22"/>
<dbReference type="InterPro" id="IPR009057">
    <property type="entry name" value="Homeodomain-like_sf"/>
</dbReference>
<proteinExistence type="predicted"/>
<keyword evidence="3" id="KW-1185">Reference proteome</keyword>
<evidence type="ECO:0000256" key="1">
    <source>
        <dbReference type="SAM" id="MobiDB-lite"/>
    </source>
</evidence>
<dbReference type="KEGG" id="afo:Afer_0678"/>
<protein>
    <submittedName>
        <fullName evidence="2">Transposase IS3/IS911 family protein</fullName>
    </submittedName>
</protein>
<dbReference type="OrthoDB" id="3699740at2"/>
<feature type="compositionally biased region" description="Pro residues" evidence="1">
    <location>
        <begin position="1"/>
        <end position="11"/>
    </location>
</feature>
<dbReference type="Pfam" id="PF01527">
    <property type="entry name" value="HTH_Tnp_1"/>
    <property type="match status" value="1"/>
</dbReference>
<dbReference type="Gene3D" id="1.10.10.10">
    <property type="entry name" value="Winged helix-like DNA-binding domain superfamily/Winged helix DNA-binding domain"/>
    <property type="match status" value="1"/>
</dbReference>
<accession>C7LY22</accession>
<organism evidence="2 3">
    <name type="scientific">Acidimicrobium ferrooxidans (strain DSM 10331 / JCM 15462 / NBRC 103882 / ICP)</name>
    <dbReference type="NCBI Taxonomy" id="525909"/>
    <lineage>
        <taxon>Bacteria</taxon>
        <taxon>Bacillati</taxon>
        <taxon>Actinomycetota</taxon>
        <taxon>Acidimicrobiia</taxon>
        <taxon>Acidimicrobiales</taxon>
        <taxon>Acidimicrobiaceae</taxon>
        <taxon>Acidimicrobium</taxon>
    </lineage>
</organism>
<dbReference type="Proteomes" id="UP000000771">
    <property type="component" value="Chromosome"/>
</dbReference>